<feature type="coiled-coil region" evidence="6">
    <location>
        <begin position="285"/>
        <end position="349"/>
    </location>
</feature>
<keyword evidence="6" id="KW-0175">Coiled coil</keyword>
<proteinExistence type="predicted"/>
<comment type="function">
    <text evidence="5">Involved in transvection phenomena (= synapsis-dependent gene expression), where the synaptic pairing of chromosomes carrying genes with which zeste interacts influences the expression of these genes. Zeste binds to DNA and stimulates transcription from a nearby promoter.</text>
</comment>
<dbReference type="Pfam" id="PF13873">
    <property type="entry name" value="Myb_DNA-bind_5"/>
    <property type="match status" value="1"/>
</dbReference>
<evidence type="ECO:0000313" key="9">
    <source>
        <dbReference type="EnsemblMetazoa" id="XP_014250036.1"/>
    </source>
</evidence>
<dbReference type="EnsemblMetazoa" id="XM_014394550.2">
    <property type="protein sequence ID" value="XP_014250036.1"/>
    <property type="gene ID" value="LOC106666981"/>
</dbReference>
<evidence type="ECO:0000256" key="5">
    <source>
        <dbReference type="ARBA" id="ARBA00025466"/>
    </source>
</evidence>
<evidence type="ECO:0000256" key="2">
    <source>
        <dbReference type="ARBA" id="ARBA00016807"/>
    </source>
</evidence>
<dbReference type="RefSeq" id="XP_014250036.1">
    <property type="nucleotide sequence ID" value="XM_014394550.2"/>
</dbReference>
<feature type="domain" description="Myb/SANT-like DNA-binding" evidence="8">
    <location>
        <begin position="20"/>
        <end position="96"/>
    </location>
</feature>
<evidence type="ECO:0000256" key="7">
    <source>
        <dbReference type="SAM" id="MobiDB-lite"/>
    </source>
</evidence>
<organism evidence="9 10">
    <name type="scientific">Cimex lectularius</name>
    <name type="common">Bed bug</name>
    <name type="synonym">Acanthia lectularia</name>
    <dbReference type="NCBI Taxonomy" id="79782"/>
    <lineage>
        <taxon>Eukaryota</taxon>
        <taxon>Metazoa</taxon>
        <taxon>Ecdysozoa</taxon>
        <taxon>Arthropoda</taxon>
        <taxon>Hexapoda</taxon>
        <taxon>Insecta</taxon>
        <taxon>Pterygota</taxon>
        <taxon>Neoptera</taxon>
        <taxon>Paraneoptera</taxon>
        <taxon>Hemiptera</taxon>
        <taxon>Heteroptera</taxon>
        <taxon>Panheteroptera</taxon>
        <taxon>Cimicomorpha</taxon>
        <taxon>Cimicidae</taxon>
        <taxon>Cimex</taxon>
    </lineage>
</organism>
<dbReference type="InterPro" id="IPR028002">
    <property type="entry name" value="Myb_DNA-bind_5"/>
</dbReference>
<keyword evidence="3" id="KW-0805">Transcription regulation</keyword>
<sequence>MSLRKKKPNNYSALHTGVRRTPKITMIQKRILIEYMEKHPELINNTRKSSCVAQDGPDYTHLWEEVMDLLERNSTKPTNKEIDKWKKTWSDLKRHVELKSARIRANLISPNFTEFEARILKLMTCKGEHPIKEECMENNVSMDSDSWTGEDNEQPIPTCSSATKEEGEEDDEEDIKPNIYLLGSNGVPERDPLYIPNEEASAHDASNQEENFFKEEPSDTQGRHLRPHKTINYAKMVNHDLQRVPSFKYSDVFIKNVHPSQRKNLAMQPPPQIKKRKVGGPTQKIINVLSEIKALEEKRYQEQQELTNKIAKAVETLATGLLQTIRNLSETAKRNAETIEELSAKLKRTE</sequence>
<reference evidence="9" key="1">
    <citation type="submission" date="2022-01" db="UniProtKB">
        <authorList>
            <consortium name="EnsemblMetazoa"/>
        </authorList>
    </citation>
    <scope>IDENTIFICATION</scope>
</reference>
<dbReference type="OrthoDB" id="6593161at2759"/>
<evidence type="ECO:0000256" key="4">
    <source>
        <dbReference type="ARBA" id="ARBA00023163"/>
    </source>
</evidence>
<dbReference type="RefSeq" id="XP_014250037.1">
    <property type="nucleotide sequence ID" value="XM_014394551.2"/>
</dbReference>
<keyword evidence="4" id="KW-0804">Transcription</keyword>
<dbReference type="EnsemblMetazoa" id="XM_014394551.2">
    <property type="protein sequence ID" value="XP_014250037.1"/>
    <property type="gene ID" value="LOC106666981"/>
</dbReference>
<comment type="subunit">
    <text evidence="1">Self-associates forming complexes of several hundred monomers.</text>
</comment>
<name>A0A8I6TEP2_CIMLE</name>
<evidence type="ECO:0000256" key="1">
    <source>
        <dbReference type="ARBA" id="ARBA00011764"/>
    </source>
</evidence>
<evidence type="ECO:0000256" key="6">
    <source>
        <dbReference type="SAM" id="Coils"/>
    </source>
</evidence>
<dbReference type="Proteomes" id="UP000494040">
    <property type="component" value="Unassembled WGS sequence"/>
</dbReference>
<dbReference type="GeneID" id="106666981"/>
<evidence type="ECO:0000313" key="10">
    <source>
        <dbReference type="Proteomes" id="UP000494040"/>
    </source>
</evidence>
<keyword evidence="10" id="KW-1185">Reference proteome</keyword>
<accession>A0A8I6TEP2</accession>
<dbReference type="AlphaFoldDB" id="A0A8I6TEP2"/>
<dbReference type="KEGG" id="clec:106666981"/>
<evidence type="ECO:0000256" key="3">
    <source>
        <dbReference type="ARBA" id="ARBA00023015"/>
    </source>
</evidence>
<protein>
    <recommendedName>
        <fullName evidence="2">Regulatory protein zeste</fullName>
    </recommendedName>
</protein>
<evidence type="ECO:0000259" key="8">
    <source>
        <dbReference type="Pfam" id="PF13873"/>
    </source>
</evidence>
<feature type="region of interest" description="Disordered" evidence="7">
    <location>
        <begin position="143"/>
        <end position="173"/>
    </location>
</feature>